<gene>
    <name evidence="3" type="ORF">FSW04_00600</name>
</gene>
<dbReference type="EMBL" id="CP042430">
    <property type="protein sequence ID" value="QEC46215.1"/>
    <property type="molecule type" value="Genomic_DNA"/>
</dbReference>
<keyword evidence="4" id="KW-1185">Reference proteome</keyword>
<evidence type="ECO:0000259" key="1">
    <source>
        <dbReference type="Pfam" id="PF13556"/>
    </source>
</evidence>
<dbReference type="InterPro" id="IPR042070">
    <property type="entry name" value="PucR_C-HTH_sf"/>
</dbReference>
<dbReference type="InterPro" id="IPR058663">
    <property type="entry name" value="PucR-like_N"/>
</dbReference>
<dbReference type="InterPro" id="IPR025736">
    <property type="entry name" value="PucR_C-HTH_dom"/>
</dbReference>
<organism evidence="3 4">
    <name type="scientific">Baekduia soli</name>
    <dbReference type="NCBI Taxonomy" id="496014"/>
    <lineage>
        <taxon>Bacteria</taxon>
        <taxon>Bacillati</taxon>
        <taxon>Actinomycetota</taxon>
        <taxon>Thermoleophilia</taxon>
        <taxon>Solirubrobacterales</taxon>
        <taxon>Baekduiaceae</taxon>
        <taxon>Baekduia</taxon>
    </lineage>
</organism>
<protein>
    <submittedName>
        <fullName evidence="3">PucR family transcriptional regulator</fullName>
    </submittedName>
</protein>
<dbReference type="PANTHER" id="PTHR33744:SF1">
    <property type="entry name" value="DNA-BINDING TRANSCRIPTIONAL ACTIVATOR ADER"/>
    <property type="match status" value="1"/>
</dbReference>
<dbReference type="InterPro" id="IPR051448">
    <property type="entry name" value="CdaR-like_regulators"/>
</dbReference>
<dbReference type="Proteomes" id="UP000321805">
    <property type="component" value="Chromosome"/>
</dbReference>
<dbReference type="PANTHER" id="PTHR33744">
    <property type="entry name" value="CARBOHYDRATE DIACID REGULATOR"/>
    <property type="match status" value="1"/>
</dbReference>
<dbReference type="OrthoDB" id="5243741at2"/>
<evidence type="ECO:0000259" key="2">
    <source>
        <dbReference type="Pfam" id="PF25906"/>
    </source>
</evidence>
<accession>A0A5B8TZS2</accession>
<feature type="domain" description="PucR-like N-terminal" evidence="2">
    <location>
        <begin position="4"/>
        <end position="166"/>
    </location>
</feature>
<proteinExistence type="predicted"/>
<sequence>MEPRLPSDLADALRPVLPGLAEEIISAIGREVPDYARPLEGPFGRALRVGVERALRRFVEDLVDPSAEDDDAREIYVTLGRGEMRAGRSLDALLSAYRLGARIAWERCVQAGQAAGHDPETLYRLASAIFSYIDRISAESVEGYADEQSTALAERQRRRRALVRLLARDDAGAEEVRDLAQLAVWPRPATVAGLVVRADDGDRLALRLGAEAIAVAEGGVAIAIVPDPDGPGRHGELEAALAGVPAALGPTVGLERAARSVARAQAALGLLEAGLLAAEPGALLVADEHLPALLLHGDGALAADLAARALAPLHEVRDGVRARLGETLRAWLDEPGQVTRVAERLHVHPQTVRYRVAQLRELFGERLDEPEARFELALAVRVSDANATATSG</sequence>
<dbReference type="AlphaFoldDB" id="A0A5B8TZS2"/>
<feature type="domain" description="PucR C-terminal helix-turn-helix" evidence="1">
    <location>
        <begin position="325"/>
        <end position="382"/>
    </location>
</feature>
<dbReference type="Gene3D" id="1.10.10.2840">
    <property type="entry name" value="PucR C-terminal helix-turn-helix domain"/>
    <property type="match status" value="1"/>
</dbReference>
<name>A0A5B8TZS2_9ACTN</name>
<dbReference type="KEGG" id="bsol:FSW04_00600"/>
<reference evidence="3 4" key="1">
    <citation type="journal article" date="2018" name="J. Microbiol.">
        <title>Baekduia soli gen. nov., sp. nov., a novel bacterium isolated from the soil of Baekdu Mountain and proposal of a novel family name, Baekduiaceae fam. nov.</title>
        <authorList>
            <person name="An D.S."/>
            <person name="Siddiqi M.Z."/>
            <person name="Kim K.H."/>
            <person name="Yu H.S."/>
            <person name="Im W.T."/>
        </authorList>
    </citation>
    <scope>NUCLEOTIDE SEQUENCE [LARGE SCALE GENOMIC DNA]</scope>
    <source>
        <strain evidence="3 4">BR7-21</strain>
    </source>
</reference>
<evidence type="ECO:0000313" key="3">
    <source>
        <dbReference type="EMBL" id="QEC46215.1"/>
    </source>
</evidence>
<dbReference type="RefSeq" id="WP_146915179.1">
    <property type="nucleotide sequence ID" value="NZ_CP042430.1"/>
</dbReference>
<dbReference type="Pfam" id="PF25906">
    <property type="entry name" value="PucR-like_N"/>
    <property type="match status" value="1"/>
</dbReference>
<dbReference type="Pfam" id="PF13556">
    <property type="entry name" value="HTH_30"/>
    <property type="match status" value="1"/>
</dbReference>
<evidence type="ECO:0000313" key="4">
    <source>
        <dbReference type="Proteomes" id="UP000321805"/>
    </source>
</evidence>